<organism evidence="8 9">
    <name type="scientific">Solanum pennellii</name>
    <name type="common">Tomato</name>
    <name type="synonym">Lycopersicon pennellii</name>
    <dbReference type="NCBI Taxonomy" id="28526"/>
    <lineage>
        <taxon>Eukaryota</taxon>
        <taxon>Viridiplantae</taxon>
        <taxon>Streptophyta</taxon>
        <taxon>Embryophyta</taxon>
        <taxon>Tracheophyta</taxon>
        <taxon>Spermatophyta</taxon>
        <taxon>Magnoliopsida</taxon>
        <taxon>eudicotyledons</taxon>
        <taxon>Gunneridae</taxon>
        <taxon>Pentapetalae</taxon>
        <taxon>asterids</taxon>
        <taxon>lamiids</taxon>
        <taxon>Solanales</taxon>
        <taxon>Solanaceae</taxon>
        <taxon>Solanoideae</taxon>
        <taxon>Solaneae</taxon>
        <taxon>Solanum</taxon>
        <taxon>Solanum subgen. Lycopersicon</taxon>
    </lineage>
</organism>
<accession>A0ABM1V052</accession>
<feature type="domain" description="EamA" evidence="7">
    <location>
        <begin position="189"/>
        <end position="328"/>
    </location>
</feature>
<reference evidence="9" key="2">
    <citation type="submission" date="2025-08" db="UniProtKB">
        <authorList>
            <consortium name="RefSeq"/>
        </authorList>
    </citation>
    <scope>IDENTIFICATION</scope>
</reference>
<dbReference type="InterPro" id="IPR037185">
    <property type="entry name" value="EmrE-like"/>
</dbReference>
<feature type="transmembrane region" description="Helical" evidence="6">
    <location>
        <begin position="284"/>
        <end position="305"/>
    </location>
</feature>
<keyword evidence="5 6" id="KW-0472">Membrane</keyword>
<keyword evidence="4 6" id="KW-1133">Transmembrane helix</keyword>
<evidence type="ECO:0000313" key="9">
    <source>
        <dbReference type="RefSeq" id="XP_027769120.1"/>
    </source>
</evidence>
<reference evidence="8" key="1">
    <citation type="journal article" date="2014" name="Nat. Genet.">
        <title>The genome of the stress-tolerant wild tomato species Solanum pennellii.</title>
        <authorList>
            <person name="Bolger A."/>
            <person name="Scossa F."/>
            <person name="Bolger M.E."/>
            <person name="Lanz C."/>
            <person name="Maumus F."/>
            <person name="Tohge T."/>
            <person name="Quesneville H."/>
            <person name="Alseekh S."/>
            <person name="Sorensen I."/>
            <person name="Lichtenstein G."/>
            <person name="Fich E.A."/>
            <person name="Conte M."/>
            <person name="Keller H."/>
            <person name="Schneeberger K."/>
            <person name="Schwacke R."/>
            <person name="Ofner I."/>
            <person name="Vrebalov J."/>
            <person name="Xu Y."/>
            <person name="Osorio S."/>
            <person name="Aflitos S.A."/>
            <person name="Schijlen E."/>
            <person name="Jimenez-Gomez J.M."/>
            <person name="Ryngajllo M."/>
            <person name="Kimura S."/>
            <person name="Kumar R."/>
            <person name="Koenig D."/>
            <person name="Headland L.R."/>
            <person name="Maloof J.N."/>
            <person name="Sinha N."/>
            <person name="van Ham R.C."/>
            <person name="Lankhorst R.K."/>
            <person name="Mao L."/>
            <person name="Vogel A."/>
            <person name="Arsova B."/>
            <person name="Panstruga R."/>
            <person name="Fei Z."/>
            <person name="Rose J.K."/>
            <person name="Zamir D."/>
            <person name="Carrari F."/>
            <person name="Giovannoni J.J."/>
            <person name="Weigel D."/>
            <person name="Usadel B."/>
            <person name="Fernie A.R."/>
        </authorList>
    </citation>
    <scope>NUCLEOTIDE SEQUENCE [LARGE SCALE GENOMIC DNA]</scope>
    <source>
        <strain evidence="8">cv. LA0716</strain>
    </source>
</reference>
<feature type="transmembrane region" description="Helical" evidence="6">
    <location>
        <begin position="98"/>
        <end position="122"/>
    </location>
</feature>
<feature type="non-terminal residue" evidence="9">
    <location>
        <position position="1"/>
    </location>
</feature>
<feature type="transmembrane region" description="Helical" evidence="6">
    <location>
        <begin position="12"/>
        <end position="28"/>
    </location>
</feature>
<evidence type="ECO:0000259" key="7">
    <source>
        <dbReference type="Pfam" id="PF00892"/>
    </source>
</evidence>
<evidence type="ECO:0000256" key="4">
    <source>
        <dbReference type="ARBA" id="ARBA00022989"/>
    </source>
</evidence>
<dbReference type="InterPro" id="IPR000620">
    <property type="entry name" value="EamA_dom"/>
</dbReference>
<keyword evidence="3 6" id="KW-0812">Transmembrane</keyword>
<feature type="transmembrane region" description="Helical" evidence="6">
    <location>
        <begin position="40"/>
        <end position="61"/>
    </location>
</feature>
<comment type="subcellular location">
    <subcellularLocation>
        <location evidence="1 6">Membrane</location>
        <topology evidence="1 6">Multi-pass membrane protein</topology>
    </subcellularLocation>
</comment>
<dbReference type="GeneID" id="107006584"/>
<evidence type="ECO:0000256" key="3">
    <source>
        <dbReference type="ARBA" id="ARBA00022692"/>
    </source>
</evidence>
<name>A0ABM1V052_SOLPN</name>
<dbReference type="Pfam" id="PF00892">
    <property type="entry name" value="EamA"/>
    <property type="match status" value="2"/>
</dbReference>
<protein>
    <recommendedName>
        <fullName evidence="6">WAT1-related protein</fullName>
    </recommendedName>
</protein>
<evidence type="ECO:0000256" key="2">
    <source>
        <dbReference type="ARBA" id="ARBA00007635"/>
    </source>
</evidence>
<dbReference type="InterPro" id="IPR030184">
    <property type="entry name" value="WAT1-related"/>
</dbReference>
<dbReference type="PANTHER" id="PTHR31218">
    <property type="entry name" value="WAT1-RELATED PROTEIN"/>
    <property type="match status" value="1"/>
</dbReference>
<evidence type="ECO:0000313" key="8">
    <source>
        <dbReference type="Proteomes" id="UP000694930"/>
    </source>
</evidence>
<gene>
    <name evidence="9" type="primary">LOC107006584</name>
</gene>
<evidence type="ECO:0000256" key="1">
    <source>
        <dbReference type="ARBA" id="ARBA00004141"/>
    </source>
</evidence>
<feature type="domain" description="EamA" evidence="7">
    <location>
        <begin position="21"/>
        <end position="151"/>
    </location>
</feature>
<comment type="similarity">
    <text evidence="2 6">Belongs to the drug/metabolite transporter (DMT) superfamily. Plant drug/metabolite exporter (P-DME) (TC 2.A.7.4) family.</text>
</comment>
<feature type="transmembrane region" description="Helical" evidence="6">
    <location>
        <begin position="219"/>
        <end position="240"/>
    </location>
</feature>
<keyword evidence="8" id="KW-1185">Reference proteome</keyword>
<feature type="transmembrane region" description="Helical" evidence="6">
    <location>
        <begin position="134"/>
        <end position="154"/>
    </location>
</feature>
<sequence>IMKEVLIRAKPFFAVVFLQLGLSGMYILSKMALNEGSSNYVYVVYRQAVATLFMAPFAIILDKGKRPKMTYSIFAKLVLLSILEPVIDQNLYSLGLKYTSATFAAAMYNTLPAITFIMSWIFRQEKVKFTSIGSQAKIIGTIATFGGAMIMMLVRGPEVQLFPTNEYYVNNNDASDQISGGIILNDAIKGSLMIMLGCTSGAAFIIFQTKILQTYPAELSLHTWICLLGTVEGGIIAMIMERGNSAVWIINLDSKFLAVVYSGIFGSGLAYYIQGVILEDRSSLFISAFNPLNILIVAIISSIILQEQMNLGRILGVVVIIIGLYIILWGKSKDHKILSPSKDEQAIVSPKKILSNNENKLSDNKDNLSSQNNVVINIKPLKETIVSNEIIECCC</sequence>
<evidence type="ECO:0000256" key="5">
    <source>
        <dbReference type="ARBA" id="ARBA00023136"/>
    </source>
</evidence>
<dbReference type="RefSeq" id="XP_027769120.1">
    <property type="nucleotide sequence ID" value="XM_027913319.1"/>
</dbReference>
<dbReference type="Proteomes" id="UP000694930">
    <property type="component" value="Chromosome 12"/>
</dbReference>
<feature type="transmembrane region" description="Helical" evidence="6">
    <location>
        <begin position="187"/>
        <end position="207"/>
    </location>
</feature>
<evidence type="ECO:0000256" key="6">
    <source>
        <dbReference type="RuleBase" id="RU363077"/>
    </source>
</evidence>
<proteinExistence type="inferred from homology"/>
<feature type="transmembrane region" description="Helical" evidence="6">
    <location>
        <begin position="73"/>
        <end position="92"/>
    </location>
</feature>
<feature type="transmembrane region" description="Helical" evidence="6">
    <location>
        <begin position="311"/>
        <end position="330"/>
    </location>
</feature>
<feature type="transmembrane region" description="Helical" evidence="6">
    <location>
        <begin position="246"/>
        <end position="272"/>
    </location>
</feature>
<dbReference type="SUPFAM" id="SSF103481">
    <property type="entry name" value="Multidrug resistance efflux transporter EmrE"/>
    <property type="match status" value="2"/>
</dbReference>